<dbReference type="GeneID" id="31362762"/>
<proteinExistence type="predicted"/>
<keyword evidence="2" id="KW-1185">Reference proteome</keyword>
<gene>
    <name evidence="1" type="ORF">PPL_07281</name>
</gene>
<evidence type="ECO:0000313" key="2">
    <source>
        <dbReference type="Proteomes" id="UP000001396"/>
    </source>
</evidence>
<accession>D3BEW5</accession>
<name>D3BEW5_HETP5</name>
<sequence>MIEYQDFINKKLKDFKFLKDKIESYFETRNNPYHFLKNEKCNDITLILYYLCKVLSGVETISDSQLIVIQIFDVFDGVFQEYLAKIGETTGVQDKKVINSINKMNKLSVLNSDFFYLTTLIWLTYIDNSDVVVNLSDSFSQWFENKTKPINNTYRTSYIKDFCESIAMLGGLDSETIRDIKYFGKYLTNLIENNQVEESKEYLITFIKKYKITISREMIIILIENMVLKSK</sequence>
<dbReference type="InParanoid" id="D3BEW5"/>
<dbReference type="EMBL" id="ADBJ01000031">
    <property type="protein sequence ID" value="EFA80446.1"/>
    <property type="molecule type" value="Genomic_DNA"/>
</dbReference>
<dbReference type="Proteomes" id="UP000001396">
    <property type="component" value="Unassembled WGS sequence"/>
</dbReference>
<evidence type="ECO:0000313" key="1">
    <source>
        <dbReference type="EMBL" id="EFA80446.1"/>
    </source>
</evidence>
<dbReference type="AlphaFoldDB" id="D3BEW5"/>
<comment type="caution">
    <text evidence="1">The sequence shown here is derived from an EMBL/GenBank/DDBJ whole genome shotgun (WGS) entry which is preliminary data.</text>
</comment>
<dbReference type="RefSeq" id="XP_020432566.1">
    <property type="nucleotide sequence ID" value="XM_020578118.1"/>
</dbReference>
<reference evidence="1 2" key="1">
    <citation type="journal article" date="2011" name="Genome Res.">
        <title>Phylogeny-wide analysis of social amoeba genomes highlights ancient origins for complex intercellular communication.</title>
        <authorList>
            <person name="Heidel A.J."/>
            <person name="Lawal H.M."/>
            <person name="Felder M."/>
            <person name="Schilde C."/>
            <person name="Helps N.R."/>
            <person name="Tunggal B."/>
            <person name="Rivero F."/>
            <person name="John U."/>
            <person name="Schleicher M."/>
            <person name="Eichinger L."/>
            <person name="Platzer M."/>
            <person name="Noegel A.A."/>
            <person name="Schaap P."/>
            <person name="Gloeckner G."/>
        </authorList>
    </citation>
    <scope>NUCLEOTIDE SEQUENCE [LARGE SCALE GENOMIC DNA]</scope>
    <source>
        <strain evidence="2">ATCC 26659 / Pp 5 / PN500</strain>
    </source>
</reference>
<organism evidence="1 2">
    <name type="scientific">Heterostelium pallidum (strain ATCC 26659 / Pp 5 / PN500)</name>
    <name type="common">Cellular slime mold</name>
    <name type="synonym">Polysphondylium pallidum</name>
    <dbReference type="NCBI Taxonomy" id="670386"/>
    <lineage>
        <taxon>Eukaryota</taxon>
        <taxon>Amoebozoa</taxon>
        <taxon>Evosea</taxon>
        <taxon>Eumycetozoa</taxon>
        <taxon>Dictyostelia</taxon>
        <taxon>Acytosteliales</taxon>
        <taxon>Acytosteliaceae</taxon>
        <taxon>Heterostelium</taxon>
    </lineage>
</organism>
<protein>
    <submittedName>
        <fullName evidence="1">Uncharacterized protein</fullName>
    </submittedName>
</protein>